<proteinExistence type="predicted"/>
<name>A0ACC3T8L1_LIPKO</name>
<dbReference type="Proteomes" id="UP001433508">
    <property type="component" value="Unassembled WGS sequence"/>
</dbReference>
<dbReference type="EMBL" id="MU971340">
    <property type="protein sequence ID" value="KAK9240273.1"/>
    <property type="molecule type" value="Genomic_DNA"/>
</dbReference>
<keyword evidence="2" id="KW-1185">Reference proteome</keyword>
<accession>A0ACC3T8L1</accession>
<evidence type="ECO:0000313" key="1">
    <source>
        <dbReference type="EMBL" id="KAK9240273.1"/>
    </source>
</evidence>
<evidence type="ECO:0000313" key="2">
    <source>
        <dbReference type="Proteomes" id="UP001433508"/>
    </source>
</evidence>
<sequence>MTPTRSDIPDPNDRIELTGELIEQEEPKYIRIRRQHQTFERWFERQSDLLSNREESDSASDGDIDDEEKVRQRVVRREDKDNDGDDDDDDEVHHKRTRLKIAKRNAYITARNALEVKQTSISEPRDYQVELFECATERNIIAVLDTGSGKTLIACMLIKHILEKEQDRRERGEKKRVAFFLVNSVTLVFQQASVISVNVPFKVAKFCGQMGVDYWDKDTWDKYYDENDIFVMTADILYNCLTFGYLSLDMACLLVFDECHHAKAGHVFLRIMKEFYRDLDPDDRPRVFGMTASPVDAKVDVHNAAQSLETAMDAEIRTTRNLALLRAGVARPKEHTLYYKKSAHTDMTELYLKLHRQFGNLDISLKKIFLFAEEAAVTLGPWCADQIWLLILKGFNISRQRYDIPLTASARSQELEAELISEENKEKKELEREVMVEVRRVLADHKFSPPSLDPTQLSDKVLSLLEFVAGSYKKAKVHHKSLKCIIFVERRYTAVILHSLLQQLTPYGCRPGVLTGHGDTGMANVSMAFREQSLLLYNFRNNKVNCVVATSVAEEGLDLPDCNLIIRFDNCRTMIQYVQSRGRARQSSSFYIHMIERNDLLSLRTLSEVSQNEQQMRDFCEQLPQDRILDGLDDQPMVSSANDDGLLYVEPSSGARISSGSSLMVLANYVSALPHDDYASPRPIFHFQKDGHFYICTITMPATSGILGMEGERRISKSLAKRDAAFRLVVSLRKDDLIDEHFCPYRIKKIRLKESKKKEISADKTNTYPIRSADFWKPVPFEITIDNVTHTIKDVKLYVTVFDLPKHVGRYRPLCFLSRKPHPHYYSLPLFVDGEYIPVECKVLSDPLTVTMSRMSDLARYTVRLFHDVFNKLFDEDMRKFPYYLAPYSATTGGIDWHLVDIAKGLGDPPIKWDNMPDPQFWLGKFIVDERNRNRRFELREILTELDEDSPIPTWYPASLKYPSIKCYTYSTKNLKGKESEKLNQPVYAAKRILHGQNFLKASAEQEGDRSTDAAVIPGPFYISTIDAATMWTTKLLPSIMFHVESCVQATELCSVLNISGLNLKNMVEAITVESAHLDLNYERLEVLGDAFLKASTSIALYIEVPQGDEYSYHIKRLNLICNQNMYETALEIKLYEYLRATPFSRRAWYPDQLTLLNSTKSVERVKKHVLGDKALADVCEAIIGASVLEGLDQAVQAVTQVVKSEDHRFYSWRGYSEAYVIPDYQKEPGSAADRRFAEEISDVVGYRFKSPLLIRSAFTHSSCSRGIPSYQRLEFLGDALFELLCVQFVYNKYPEADPQYLTEHKMPMVSNKFLGYLCVKLGLHRYLDYISSQLPYAIQEYVEALNFEEESAAQEKKQQVWMNLETPKPLADCLEATLGAVLIDSDFDLSEVQSFFDRLIRPYFEDFSPYETYVSHHPTTLLAQLCSDVSCNDWKIQCREFKVNGQQVVLSAVQIHGRIIGSGEGVTIKNARFDASKNALKRLQEDEGLLRKLCTCKADHNGVGLERTFGKFDSL</sequence>
<gene>
    <name evidence="1" type="ORF">V1525DRAFT_395503</name>
</gene>
<protein>
    <submittedName>
        <fullName evidence="1">Uncharacterized protein</fullName>
    </submittedName>
</protein>
<organism evidence="1 2">
    <name type="scientific">Lipomyces kononenkoae</name>
    <name type="common">Yeast</name>
    <dbReference type="NCBI Taxonomy" id="34357"/>
    <lineage>
        <taxon>Eukaryota</taxon>
        <taxon>Fungi</taxon>
        <taxon>Dikarya</taxon>
        <taxon>Ascomycota</taxon>
        <taxon>Saccharomycotina</taxon>
        <taxon>Lipomycetes</taxon>
        <taxon>Lipomycetales</taxon>
        <taxon>Lipomycetaceae</taxon>
        <taxon>Lipomyces</taxon>
    </lineage>
</organism>
<reference evidence="2" key="1">
    <citation type="journal article" date="2024" name="Front. Bioeng. Biotechnol.">
        <title>Genome-scale model development and genomic sequencing of the oleaginous clade Lipomyces.</title>
        <authorList>
            <person name="Czajka J.J."/>
            <person name="Han Y."/>
            <person name="Kim J."/>
            <person name="Mondo S.J."/>
            <person name="Hofstad B.A."/>
            <person name="Robles A."/>
            <person name="Haridas S."/>
            <person name="Riley R."/>
            <person name="LaButti K."/>
            <person name="Pangilinan J."/>
            <person name="Andreopoulos W."/>
            <person name="Lipzen A."/>
            <person name="Yan J."/>
            <person name="Wang M."/>
            <person name="Ng V."/>
            <person name="Grigoriev I.V."/>
            <person name="Spatafora J.W."/>
            <person name="Magnuson J.K."/>
            <person name="Baker S.E."/>
            <person name="Pomraning K.R."/>
        </authorList>
    </citation>
    <scope>NUCLEOTIDE SEQUENCE [LARGE SCALE GENOMIC DNA]</scope>
    <source>
        <strain evidence="2">CBS 7786</strain>
    </source>
</reference>
<comment type="caution">
    <text evidence="1">The sequence shown here is derived from an EMBL/GenBank/DDBJ whole genome shotgun (WGS) entry which is preliminary data.</text>
</comment>